<feature type="transmembrane region" description="Helical" evidence="7">
    <location>
        <begin position="12"/>
        <end position="31"/>
    </location>
</feature>
<feature type="transmembrane region" description="Helical" evidence="7">
    <location>
        <begin position="133"/>
        <end position="160"/>
    </location>
</feature>
<feature type="transmembrane region" description="Helical" evidence="7">
    <location>
        <begin position="284"/>
        <end position="310"/>
    </location>
</feature>
<evidence type="ECO:0000256" key="2">
    <source>
        <dbReference type="ARBA" id="ARBA00022448"/>
    </source>
</evidence>
<comment type="subcellular location">
    <subcellularLocation>
        <location evidence="1 7">Cell membrane</location>
        <topology evidence="1 7">Multi-pass membrane protein</topology>
    </subcellularLocation>
</comment>
<evidence type="ECO:0000313" key="10">
    <source>
        <dbReference type="Proteomes" id="UP001597371"/>
    </source>
</evidence>
<dbReference type="PANTHER" id="PTHR43163">
    <property type="entry name" value="DIPEPTIDE TRANSPORT SYSTEM PERMEASE PROTEIN DPPB-RELATED"/>
    <property type="match status" value="1"/>
</dbReference>
<evidence type="ECO:0000313" key="9">
    <source>
        <dbReference type="EMBL" id="MFD2238250.1"/>
    </source>
</evidence>
<evidence type="ECO:0000259" key="8">
    <source>
        <dbReference type="PROSITE" id="PS50928"/>
    </source>
</evidence>
<dbReference type="RefSeq" id="WP_209738871.1">
    <property type="nucleotide sequence ID" value="NZ_CP072611.1"/>
</dbReference>
<dbReference type="PANTHER" id="PTHR43163:SF6">
    <property type="entry name" value="DIPEPTIDE TRANSPORT SYSTEM PERMEASE PROTEIN DPPB-RELATED"/>
    <property type="match status" value="1"/>
</dbReference>
<keyword evidence="4 7" id="KW-0812">Transmembrane</keyword>
<dbReference type="InterPro" id="IPR035906">
    <property type="entry name" value="MetI-like_sf"/>
</dbReference>
<dbReference type="SUPFAM" id="SSF161098">
    <property type="entry name" value="MetI-like"/>
    <property type="match status" value="1"/>
</dbReference>
<sequence length="318" mass="34805">MILWIVLRKLGIAAIQLFVIATFVFSIMYVMPGDPVILLLGAESNPTPEAVAAMRARLGLDQPVLTQYASWLGGVLQGDFGRSVRDGYPVIDTIRANLPRTLELAVAAVIVATLIGVPLGIAAALNRGKRLDVVLTSVSTVGISVPVYILGAMLILLFALQLDWLPSSGYMRIDRNPAEHFRRLILPALTLGFGLSASITRMTRSSVLDILDRDFVRTLRAKGTPERRIIWRHVLRNAAIPIVTIIGLQLGNLMGGTVLVEAMFNWPGLSTVLVEAVQSRNYPLVQGAILTIAGVYILINLAVELIYTLLDPRVRRRR</sequence>
<feature type="transmembrane region" description="Helical" evidence="7">
    <location>
        <begin position="180"/>
        <end position="199"/>
    </location>
</feature>
<feature type="transmembrane region" description="Helical" evidence="7">
    <location>
        <begin position="104"/>
        <end position="126"/>
    </location>
</feature>
<evidence type="ECO:0000256" key="5">
    <source>
        <dbReference type="ARBA" id="ARBA00022989"/>
    </source>
</evidence>
<dbReference type="Pfam" id="PF00528">
    <property type="entry name" value="BPD_transp_1"/>
    <property type="match status" value="1"/>
</dbReference>
<evidence type="ECO:0000256" key="4">
    <source>
        <dbReference type="ARBA" id="ARBA00022692"/>
    </source>
</evidence>
<dbReference type="Gene3D" id="1.10.3720.10">
    <property type="entry name" value="MetI-like"/>
    <property type="match status" value="1"/>
</dbReference>
<reference evidence="10" key="1">
    <citation type="journal article" date="2019" name="Int. J. Syst. Evol. Microbiol.">
        <title>The Global Catalogue of Microorganisms (GCM) 10K type strain sequencing project: providing services to taxonomists for standard genome sequencing and annotation.</title>
        <authorList>
            <consortium name="The Broad Institute Genomics Platform"/>
            <consortium name="The Broad Institute Genome Sequencing Center for Infectious Disease"/>
            <person name="Wu L."/>
            <person name="Ma J."/>
        </authorList>
    </citation>
    <scope>NUCLEOTIDE SEQUENCE [LARGE SCALE GENOMIC DNA]</scope>
    <source>
        <strain evidence="10">ZS-35-S2</strain>
    </source>
</reference>
<proteinExistence type="inferred from homology"/>
<organism evidence="9 10">
    <name type="scientific">Aureimonas populi</name>
    <dbReference type="NCBI Taxonomy" id="1701758"/>
    <lineage>
        <taxon>Bacteria</taxon>
        <taxon>Pseudomonadati</taxon>
        <taxon>Pseudomonadota</taxon>
        <taxon>Alphaproteobacteria</taxon>
        <taxon>Hyphomicrobiales</taxon>
        <taxon>Aurantimonadaceae</taxon>
        <taxon>Aureimonas</taxon>
    </lineage>
</organism>
<evidence type="ECO:0000256" key="3">
    <source>
        <dbReference type="ARBA" id="ARBA00022475"/>
    </source>
</evidence>
<keyword evidence="2 7" id="KW-0813">Transport</keyword>
<evidence type="ECO:0000256" key="1">
    <source>
        <dbReference type="ARBA" id="ARBA00004651"/>
    </source>
</evidence>
<dbReference type="EMBL" id="JBHUIJ010000015">
    <property type="protein sequence ID" value="MFD2238250.1"/>
    <property type="molecule type" value="Genomic_DNA"/>
</dbReference>
<dbReference type="InterPro" id="IPR045621">
    <property type="entry name" value="BPD_transp_1_N"/>
</dbReference>
<evidence type="ECO:0000256" key="6">
    <source>
        <dbReference type="ARBA" id="ARBA00023136"/>
    </source>
</evidence>
<evidence type="ECO:0000256" key="7">
    <source>
        <dbReference type="RuleBase" id="RU363032"/>
    </source>
</evidence>
<protein>
    <submittedName>
        <fullName evidence="9">ABC transporter permease</fullName>
    </submittedName>
</protein>
<name>A0ABW5CLS1_9HYPH</name>
<dbReference type="Pfam" id="PF19300">
    <property type="entry name" value="BPD_transp_1_N"/>
    <property type="match status" value="1"/>
</dbReference>
<dbReference type="Proteomes" id="UP001597371">
    <property type="component" value="Unassembled WGS sequence"/>
</dbReference>
<keyword evidence="3" id="KW-1003">Cell membrane</keyword>
<dbReference type="CDD" id="cd06261">
    <property type="entry name" value="TM_PBP2"/>
    <property type="match status" value="1"/>
</dbReference>
<accession>A0ABW5CLS1</accession>
<comment type="similarity">
    <text evidence="7">Belongs to the binding-protein-dependent transport system permease family.</text>
</comment>
<comment type="caution">
    <text evidence="9">The sequence shown here is derived from an EMBL/GenBank/DDBJ whole genome shotgun (WGS) entry which is preliminary data.</text>
</comment>
<dbReference type="InterPro" id="IPR000515">
    <property type="entry name" value="MetI-like"/>
</dbReference>
<feature type="domain" description="ABC transmembrane type-1" evidence="8">
    <location>
        <begin position="98"/>
        <end position="307"/>
    </location>
</feature>
<keyword evidence="10" id="KW-1185">Reference proteome</keyword>
<gene>
    <name evidence="9" type="ORF">ACFSKQ_12390</name>
</gene>
<dbReference type="PROSITE" id="PS50928">
    <property type="entry name" value="ABC_TM1"/>
    <property type="match status" value="1"/>
</dbReference>
<keyword evidence="6 7" id="KW-0472">Membrane</keyword>
<feature type="transmembrane region" description="Helical" evidence="7">
    <location>
        <begin position="238"/>
        <end position="264"/>
    </location>
</feature>
<keyword evidence="5 7" id="KW-1133">Transmembrane helix</keyword>